<gene>
    <name evidence="19" type="ORF">D3Y59_07270</name>
</gene>
<dbReference type="AlphaFoldDB" id="A0A3B7R044"/>
<dbReference type="KEGG" id="hyh:D3Y59_07270"/>
<evidence type="ECO:0000256" key="12">
    <source>
        <dbReference type="ARBA" id="ARBA00022989"/>
    </source>
</evidence>
<keyword evidence="14" id="KW-0829">Tyrosine-protein kinase</keyword>
<feature type="transmembrane region" description="Helical" evidence="16">
    <location>
        <begin position="514"/>
        <end position="535"/>
    </location>
</feature>
<keyword evidence="5" id="KW-1003">Cell membrane</keyword>
<evidence type="ECO:0000256" key="3">
    <source>
        <dbReference type="ARBA" id="ARBA00008883"/>
    </source>
</evidence>
<evidence type="ECO:0000256" key="13">
    <source>
        <dbReference type="ARBA" id="ARBA00023136"/>
    </source>
</evidence>
<dbReference type="OrthoDB" id="9794577at2"/>
<dbReference type="EC" id="2.7.10.2" evidence="4"/>
<dbReference type="InterPro" id="IPR005702">
    <property type="entry name" value="Wzc-like_C"/>
</dbReference>
<dbReference type="EMBL" id="CP032317">
    <property type="protein sequence ID" value="AYA36873.1"/>
    <property type="molecule type" value="Genomic_DNA"/>
</dbReference>
<feature type="transmembrane region" description="Helical" evidence="16">
    <location>
        <begin position="24"/>
        <end position="42"/>
    </location>
</feature>
<evidence type="ECO:0000313" key="20">
    <source>
        <dbReference type="Proteomes" id="UP000262802"/>
    </source>
</evidence>
<evidence type="ECO:0000256" key="5">
    <source>
        <dbReference type="ARBA" id="ARBA00022475"/>
    </source>
</evidence>
<evidence type="ECO:0000259" key="18">
    <source>
        <dbReference type="Pfam" id="PF13614"/>
    </source>
</evidence>
<comment type="subcellular location">
    <subcellularLocation>
        <location evidence="1">Cell inner membrane</location>
        <topology evidence="1">Multi-pass membrane protein</topology>
    </subcellularLocation>
</comment>
<evidence type="ECO:0000256" key="1">
    <source>
        <dbReference type="ARBA" id="ARBA00004429"/>
    </source>
</evidence>
<organism evidence="19 20">
    <name type="scientific">Hymenobacter oligotrophus</name>
    <dbReference type="NCBI Taxonomy" id="2319843"/>
    <lineage>
        <taxon>Bacteria</taxon>
        <taxon>Pseudomonadati</taxon>
        <taxon>Bacteroidota</taxon>
        <taxon>Cytophagia</taxon>
        <taxon>Cytophagales</taxon>
        <taxon>Hymenobacteraceae</taxon>
        <taxon>Hymenobacter</taxon>
    </lineage>
</organism>
<feature type="domain" description="Polysaccharide chain length determinant N-terminal" evidence="17">
    <location>
        <begin position="9"/>
        <end position="102"/>
    </location>
</feature>
<dbReference type="InterPro" id="IPR003856">
    <property type="entry name" value="LPS_length_determ_N"/>
</dbReference>
<dbReference type="Pfam" id="PF13614">
    <property type="entry name" value="AAA_31"/>
    <property type="match status" value="1"/>
</dbReference>
<keyword evidence="11" id="KW-0067">ATP-binding</keyword>
<keyword evidence="6" id="KW-0997">Cell inner membrane</keyword>
<dbReference type="Proteomes" id="UP000262802">
    <property type="component" value="Chromosome"/>
</dbReference>
<keyword evidence="12 16" id="KW-1133">Transmembrane helix</keyword>
<dbReference type="GO" id="GO:0005524">
    <property type="term" value="F:ATP binding"/>
    <property type="evidence" value="ECO:0007669"/>
    <property type="project" value="UniProtKB-KW"/>
</dbReference>
<evidence type="ECO:0000256" key="7">
    <source>
        <dbReference type="ARBA" id="ARBA00022679"/>
    </source>
</evidence>
<evidence type="ECO:0000256" key="4">
    <source>
        <dbReference type="ARBA" id="ARBA00011903"/>
    </source>
</evidence>
<evidence type="ECO:0000313" key="19">
    <source>
        <dbReference type="EMBL" id="AYA36873.1"/>
    </source>
</evidence>
<evidence type="ECO:0000256" key="8">
    <source>
        <dbReference type="ARBA" id="ARBA00022692"/>
    </source>
</evidence>
<sequence length="793" mass="88401">MESRATTSDDLDLHQLFFKLRARWHFFLVGLLLAGAAALLYLKAKSPVYDYSATMLMGNQSTGSKQAQELLNLLEVKERGIQMEDEIGLVSSAGMVRQAIEKLPDFKVSYYAAPDNWLNKVATLQVRERPVGTVPFRVEPDLDAPQLTGTKVSLEVLPDGRYRLQAKVDKGQLADLNTGAVVREVIDTELDHTLAAGEPLRHALLNVTIRPEANATVTPGEKYFFTLNDVGSLAGAYQERLKVRTIDQESRIIELRTKGTVPIKEQQFLDTLMNVFITADLREKNQTGQKTVAFLDNEIAKLAQARQQSAAELSTFRAERGVVDVNAQSASGIQQTSILENERTRLASQRSFYQGMLRQLRDDRAVTAASASGVNDPVLSSLILQMAELYKERSGLVVNASNNNPLVAVLDERIRNTRASLEQNLSSMIRSTDIQLADLTAQLNKVRSEMSRMPENERQLAVLKSKSDFNDKNYGFLVDKRAEAAIELATNTTDKKVIDRAAMRGNGPSAPQPLFVGFMALLAGLLTPLGVVLLMDKANRRIQSKEDLSRITDIPMLGVVAHGNKSERQEMLHNPKGPIAESFRSIRVNLQYLSAGLDKKVIGVTSSVPGEGKSFCAVNLAAELAHSGRRVVLVETDLRRPTVANYFNYDPQAPGLAAYLANLHPLGDCLRASSVPNLDVLMCGDIPPNPMELLESARMASLMEQLREEYDYVLLDTPPVGYVSEYFVLLRHLDANIYVVRQNYTDPSYISQINELYDEGKIKHVYIIINDMHFNKTYEYRYKKKAYTYGYSQ</sequence>
<dbReference type="CDD" id="cd05387">
    <property type="entry name" value="BY-kinase"/>
    <property type="match status" value="1"/>
</dbReference>
<comment type="similarity">
    <text evidence="3">Belongs to the etk/wzc family.</text>
</comment>
<feature type="domain" description="AAA" evidence="18">
    <location>
        <begin position="600"/>
        <end position="720"/>
    </location>
</feature>
<proteinExistence type="inferred from homology"/>
<dbReference type="GO" id="GO:0005886">
    <property type="term" value="C:plasma membrane"/>
    <property type="evidence" value="ECO:0007669"/>
    <property type="project" value="UniProtKB-SubCell"/>
</dbReference>
<keyword evidence="7 19" id="KW-0808">Transferase</keyword>
<keyword evidence="10 19" id="KW-0418">Kinase</keyword>
<evidence type="ECO:0000256" key="11">
    <source>
        <dbReference type="ARBA" id="ARBA00022840"/>
    </source>
</evidence>
<evidence type="ECO:0000256" key="2">
    <source>
        <dbReference type="ARBA" id="ARBA00007316"/>
    </source>
</evidence>
<dbReference type="Pfam" id="PF02706">
    <property type="entry name" value="Wzz"/>
    <property type="match status" value="1"/>
</dbReference>
<dbReference type="RefSeq" id="WP_119444451.1">
    <property type="nucleotide sequence ID" value="NZ_CP032317.1"/>
</dbReference>
<dbReference type="PANTHER" id="PTHR32309:SF13">
    <property type="entry name" value="FERRIC ENTEROBACTIN TRANSPORT PROTEIN FEPE"/>
    <property type="match status" value="1"/>
</dbReference>
<keyword evidence="9" id="KW-0547">Nucleotide-binding</keyword>
<evidence type="ECO:0000256" key="9">
    <source>
        <dbReference type="ARBA" id="ARBA00022741"/>
    </source>
</evidence>
<dbReference type="GO" id="GO:0004715">
    <property type="term" value="F:non-membrane spanning protein tyrosine kinase activity"/>
    <property type="evidence" value="ECO:0007669"/>
    <property type="project" value="UniProtKB-EC"/>
</dbReference>
<name>A0A3B7R044_9BACT</name>
<evidence type="ECO:0000256" key="15">
    <source>
        <dbReference type="ARBA" id="ARBA00051245"/>
    </source>
</evidence>
<dbReference type="Gene3D" id="3.40.50.300">
    <property type="entry name" value="P-loop containing nucleotide triphosphate hydrolases"/>
    <property type="match status" value="1"/>
</dbReference>
<evidence type="ECO:0000256" key="6">
    <source>
        <dbReference type="ARBA" id="ARBA00022519"/>
    </source>
</evidence>
<dbReference type="PANTHER" id="PTHR32309">
    <property type="entry name" value="TYROSINE-PROTEIN KINASE"/>
    <property type="match status" value="1"/>
</dbReference>
<evidence type="ECO:0000259" key="17">
    <source>
        <dbReference type="Pfam" id="PF02706"/>
    </source>
</evidence>
<evidence type="ECO:0000256" key="16">
    <source>
        <dbReference type="SAM" id="Phobius"/>
    </source>
</evidence>
<dbReference type="NCBIfam" id="TIGR01007">
    <property type="entry name" value="eps_fam"/>
    <property type="match status" value="1"/>
</dbReference>
<keyword evidence="13 16" id="KW-0472">Membrane</keyword>
<dbReference type="SUPFAM" id="SSF52540">
    <property type="entry name" value="P-loop containing nucleoside triphosphate hydrolases"/>
    <property type="match status" value="1"/>
</dbReference>
<keyword evidence="20" id="KW-1185">Reference proteome</keyword>
<evidence type="ECO:0000256" key="10">
    <source>
        <dbReference type="ARBA" id="ARBA00022777"/>
    </source>
</evidence>
<dbReference type="InterPro" id="IPR027417">
    <property type="entry name" value="P-loop_NTPase"/>
</dbReference>
<comment type="catalytic activity">
    <reaction evidence="15">
        <text>L-tyrosyl-[protein] + ATP = O-phospho-L-tyrosyl-[protein] + ADP + H(+)</text>
        <dbReference type="Rhea" id="RHEA:10596"/>
        <dbReference type="Rhea" id="RHEA-COMP:10136"/>
        <dbReference type="Rhea" id="RHEA-COMP:20101"/>
        <dbReference type="ChEBI" id="CHEBI:15378"/>
        <dbReference type="ChEBI" id="CHEBI:30616"/>
        <dbReference type="ChEBI" id="CHEBI:46858"/>
        <dbReference type="ChEBI" id="CHEBI:61978"/>
        <dbReference type="ChEBI" id="CHEBI:456216"/>
        <dbReference type="EC" id="2.7.10.2"/>
    </reaction>
</comment>
<protein>
    <recommendedName>
        <fullName evidence="4">non-specific protein-tyrosine kinase</fullName>
        <ecNumber evidence="4">2.7.10.2</ecNumber>
    </recommendedName>
</protein>
<evidence type="ECO:0000256" key="14">
    <source>
        <dbReference type="ARBA" id="ARBA00023137"/>
    </source>
</evidence>
<keyword evidence="8 16" id="KW-0812">Transmembrane</keyword>
<dbReference type="InterPro" id="IPR050445">
    <property type="entry name" value="Bact_polysacc_biosynth/exp"/>
</dbReference>
<comment type="similarity">
    <text evidence="2">Belongs to the CpsD/CapB family.</text>
</comment>
<dbReference type="InterPro" id="IPR025669">
    <property type="entry name" value="AAA_dom"/>
</dbReference>
<reference evidence="19 20" key="1">
    <citation type="submission" date="2018-09" db="EMBL/GenBank/DDBJ databases">
        <title>Hymenobacter medium sp. nov., isolated from R2A medium.</title>
        <authorList>
            <person name="Yingchao G."/>
        </authorList>
    </citation>
    <scope>NUCLEOTIDE SEQUENCE [LARGE SCALE GENOMIC DNA]</scope>
    <source>
        <strain evidence="20">sh-6</strain>
    </source>
</reference>
<accession>A0A3B7R044</accession>